<dbReference type="Pfam" id="PF13930">
    <property type="entry name" value="Endonuclea_NS_2"/>
    <property type="match status" value="1"/>
</dbReference>
<evidence type="ECO:0000313" key="4">
    <source>
        <dbReference type="Proteomes" id="UP000249066"/>
    </source>
</evidence>
<accession>A0A2W5A5D4</accession>
<proteinExistence type="predicted"/>
<evidence type="ECO:0000259" key="2">
    <source>
        <dbReference type="Pfam" id="PF13930"/>
    </source>
</evidence>
<dbReference type="Proteomes" id="UP000249066">
    <property type="component" value="Unassembled WGS sequence"/>
</dbReference>
<comment type="caution">
    <text evidence="3">The sequence shown here is derived from an EMBL/GenBank/DDBJ whole genome shotgun (WGS) entry which is preliminary data.</text>
</comment>
<evidence type="ECO:0000256" key="1">
    <source>
        <dbReference type="SAM" id="MobiDB-lite"/>
    </source>
</evidence>
<feature type="region of interest" description="Disordered" evidence="1">
    <location>
        <begin position="1"/>
        <end position="52"/>
    </location>
</feature>
<protein>
    <recommendedName>
        <fullName evidence="2">Type VII secretion system protein EssD-like domain-containing protein</fullName>
    </recommendedName>
</protein>
<dbReference type="InterPro" id="IPR044927">
    <property type="entry name" value="Endonuclea_NS_2"/>
</dbReference>
<evidence type="ECO:0000313" key="3">
    <source>
        <dbReference type="EMBL" id="PZO88686.1"/>
    </source>
</evidence>
<gene>
    <name evidence="3" type="ORF">DI623_12150</name>
</gene>
<feature type="compositionally biased region" description="Basic and acidic residues" evidence="1">
    <location>
        <begin position="41"/>
        <end position="51"/>
    </location>
</feature>
<dbReference type="AlphaFoldDB" id="A0A2W5A5D4"/>
<dbReference type="EMBL" id="QFNN01000084">
    <property type="protein sequence ID" value="PZO88686.1"/>
    <property type="molecule type" value="Genomic_DNA"/>
</dbReference>
<reference evidence="3 4" key="1">
    <citation type="submission" date="2017-08" db="EMBL/GenBank/DDBJ databases">
        <title>Infants hospitalized years apart are colonized by the same room-sourced microbial strains.</title>
        <authorList>
            <person name="Brooks B."/>
            <person name="Olm M.R."/>
            <person name="Firek B.A."/>
            <person name="Baker R."/>
            <person name="Thomas B.C."/>
            <person name="Morowitz M.J."/>
            <person name="Banfield J.F."/>
        </authorList>
    </citation>
    <scope>NUCLEOTIDE SEQUENCE [LARGE SCALE GENOMIC DNA]</scope>
    <source>
        <strain evidence="3">S2_018_000_R2_101</strain>
    </source>
</reference>
<organism evidence="3 4">
    <name type="scientific">Sphingomonas sanxanigenens</name>
    <dbReference type="NCBI Taxonomy" id="397260"/>
    <lineage>
        <taxon>Bacteria</taxon>
        <taxon>Pseudomonadati</taxon>
        <taxon>Pseudomonadota</taxon>
        <taxon>Alphaproteobacteria</taxon>
        <taxon>Sphingomonadales</taxon>
        <taxon>Sphingomonadaceae</taxon>
        <taxon>Sphingomonas</taxon>
    </lineage>
</organism>
<feature type="domain" description="Type VII secretion system protein EssD-like" evidence="2">
    <location>
        <begin position="4"/>
        <end position="118"/>
    </location>
</feature>
<sequence>MERNGYEYQIDSDDRTRRVSGPLTLSAGQPRSRRVQALAGGDDRRSSDDGGHYIARRFNGPAEVFNHFAQDANFNRGGYRLLEDQWARAKRGGHRVSVKIVPVYQNRSQRPSAINIWFWIDGFEESQHFPNERKDGRHGK</sequence>
<name>A0A2W5A5D4_9SPHN</name>